<dbReference type="EMBL" id="ML121544">
    <property type="protein sequence ID" value="RPB23725.1"/>
    <property type="molecule type" value="Genomic_DNA"/>
</dbReference>
<feature type="compositionally biased region" description="Polar residues" evidence="1">
    <location>
        <begin position="211"/>
        <end position="221"/>
    </location>
</feature>
<sequence length="354" mass="39077">MFLLTTDVMESDILDKKEEIFALLKLLQHQDENVRTLAFDQLPFLIPRCPLPALDYAISVVVQNLRKSLASCTWSSPSEAKAIQGSAFYLAGRHPGVFFNEIFPDATGTHHDPLKWLSENYSTLKTTTFIEHPKAEEELIRVMEKCGTRVAEEMNKCIGALECSVGILEIWKGLVRVPGEVGIALLGTWLGGSPREFLGYWRTGSSETLAVVSRQESSSPSVKEGTPPATPSAPSSTSSSKPKRSLGSHAKATPTRNAEIPSYKHQPPAPINTKRKLTSGSDQLWHRGHRQSTYIGPTTAPLSASFSRGFKRRRYDSFRPGSPRYSGSRSSANDNSQKKNRGHSHTPVVHKEPP</sequence>
<accession>A0A3N4M079</accession>
<dbReference type="InParanoid" id="A0A3N4M079"/>
<organism evidence="2 3">
    <name type="scientific">Terfezia boudieri ATCC MYA-4762</name>
    <dbReference type="NCBI Taxonomy" id="1051890"/>
    <lineage>
        <taxon>Eukaryota</taxon>
        <taxon>Fungi</taxon>
        <taxon>Dikarya</taxon>
        <taxon>Ascomycota</taxon>
        <taxon>Pezizomycotina</taxon>
        <taxon>Pezizomycetes</taxon>
        <taxon>Pezizales</taxon>
        <taxon>Pezizaceae</taxon>
        <taxon>Terfezia</taxon>
    </lineage>
</organism>
<proteinExistence type="predicted"/>
<feature type="region of interest" description="Disordered" evidence="1">
    <location>
        <begin position="211"/>
        <end position="354"/>
    </location>
</feature>
<dbReference type="AlphaFoldDB" id="A0A3N4M079"/>
<gene>
    <name evidence="2" type="ORF">L211DRAFT_217482</name>
</gene>
<feature type="compositionally biased region" description="Low complexity" evidence="1">
    <location>
        <begin position="318"/>
        <end position="331"/>
    </location>
</feature>
<keyword evidence="3" id="KW-1185">Reference proteome</keyword>
<evidence type="ECO:0000256" key="1">
    <source>
        <dbReference type="SAM" id="MobiDB-lite"/>
    </source>
</evidence>
<dbReference type="OrthoDB" id="10388694at2759"/>
<protein>
    <submittedName>
        <fullName evidence="2">Uncharacterized protein</fullName>
    </submittedName>
</protein>
<name>A0A3N4M079_9PEZI</name>
<dbReference type="Proteomes" id="UP000267821">
    <property type="component" value="Unassembled WGS sequence"/>
</dbReference>
<evidence type="ECO:0000313" key="2">
    <source>
        <dbReference type="EMBL" id="RPB23725.1"/>
    </source>
</evidence>
<feature type="compositionally biased region" description="Polar residues" evidence="1">
    <location>
        <begin position="291"/>
        <end position="306"/>
    </location>
</feature>
<evidence type="ECO:0000313" key="3">
    <source>
        <dbReference type="Proteomes" id="UP000267821"/>
    </source>
</evidence>
<reference evidence="2 3" key="1">
    <citation type="journal article" date="2018" name="Nat. Ecol. Evol.">
        <title>Pezizomycetes genomes reveal the molecular basis of ectomycorrhizal truffle lifestyle.</title>
        <authorList>
            <person name="Murat C."/>
            <person name="Payen T."/>
            <person name="Noel B."/>
            <person name="Kuo A."/>
            <person name="Morin E."/>
            <person name="Chen J."/>
            <person name="Kohler A."/>
            <person name="Krizsan K."/>
            <person name="Balestrini R."/>
            <person name="Da Silva C."/>
            <person name="Montanini B."/>
            <person name="Hainaut M."/>
            <person name="Levati E."/>
            <person name="Barry K.W."/>
            <person name="Belfiori B."/>
            <person name="Cichocki N."/>
            <person name="Clum A."/>
            <person name="Dockter R.B."/>
            <person name="Fauchery L."/>
            <person name="Guy J."/>
            <person name="Iotti M."/>
            <person name="Le Tacon F."/>
            <person name="Lindquist E.A."/>
            <person name="Lipzen A."/>
            <person name="Malagnac F."/>
            <person name="Mello A."/>
            <person name="Molinier V."/>
            <person name="Miyauchi S."/>
            <person name="Poulain J."/>
            <person name="Riccioni C."/>
            <person name="Rubini A."/>
            <person name="Sitrit Y."/>
            <person name="Splivallo R."/>
            <person name="Traeger S."/>
            <person name="Wang M."/>
            <person name="Zifcakova L."/>
            <person name="Wipf D."/>
            <person name="Zambonelli A."/>
            <person name="Paolocci F."/>
            <person name="Nowrousian M."/>
            <person name="Ottonello S."/>
            <person name="Baldrian P."/>
            <person name="Spatafora J.W."/>
            <person name="Henrissat B."/>
            <person name="Nagy L.G."/>
            <person name="Aury J.M."/>
            <person name="Wincker P."/>
            <person name="Grigoriev I.V."/>
            <person name="Bonfante P."/>
            <person name="Martin F.M."/>
        </authorList>
    </citation>
    <scope>NUCLEOTIDE SEQUENCE [LARGE SCALE GENOMIC DNA]</scope>
    <source>
        <strain evidence="2 3">ATCC MYA-4762</strain>
    </source>
</reference>